<feature type="region of interest" description="Disordered" evidence="1">
    <location>
        <begin position="1472"/>
        <end position="1506"/>
    </location>
</feature>
<name>A0A4S8FB51_9BURK</name>
<dbReference type="InterPro" id="IPR047589">
    <property type="entry name" value="DUF11_rpt"/>
</dbReference>
<dbReference type="Proteomes" id="UP000308917">
    <property type="component" value="Unassembled WGS sequence"/>
</dbReference>
<dbReference type="PANTHER" id="PTHR34819">
    <property type="entry name" value="LARGE CYSTEINE-RICH PERIPLASMIC PROTEIN OMCB"/>
    <property type="match status" value="1"/>
</dbReference>
<feature type="domain" description="DUF11" evidence="3">
    <location>
        <begin position="1673"/>
        <end position="1778"/>
    </location>
</feature>
<feature type="transmembrane region" description="Helical" evidence="2">
    <location>
        <begin position="1948"/>
        <end position="1966"/>
    </location>
</feature>
<sequence length="1971" mass="203932">MRDLVSLFSGRAPQGQALRAVRRGRPQGTLLSGLPALLPSVVFAGVAVTAALPAQAAVMEFVAGMTNSGSAPFSQSACTLTPPVPGEDACAGDYIVRTHDYAGYRVGYSLTPAESNVLLTMTIPAATIPPAYNGPPNPQVALFNYVDLPVGANGCQGIQATPVADPPQQGVSGVTADGQKAFCWQPNNSSANNQNFRMRIAGTAPNDTEIPAPIFTLTTSSGITPAPTVVLDGPSSDGTEEFYGLKPLYVSAAPRWDAVKSNTIRGALMVPGSGPNGEDGYVFSWNIGVRAVGSLKGIEALNTARFVEDYSDSNPLLPIDQTGAGNFPNARLVTWPIVNADYVTSTNITGPSTLGNSSVPVGSPRHCGNWQSQMTVSSNSFDNVAYYPVDAGAAVTSTGANADISVSRGGECVLVPGSNDTVNKTATFELIGTDFSLKHFPIYKGSARTTQLVNSANLEQPTNEFWVASKTVLVWAPLTDVVIPPGQGEKIDFLTNRITFLGESVTGQNNHDPHTDSNVNVQAAERRIDGRASKVHSAWVNFYSNPNGWDVTDRNDPNITTDSHINIAAPGQYFANRLIISNAGSEPLPAGYTCDKIDNARTTFVDARAIPSITPNNPRRAVDPATGILSRWEVGPITGFTPRYELGVGGAGITNAPSAGGAATSGSGTWTSVTTVSSPYDQANVASGTMGTSGCGDLDATWFDSIDALQAAGYTLQDVSRVRMSYDGMQPGISFWHIIPSRVNSVTAFATAVGSANAPFVAPGTVVAENSTTTDMMSTNVFDWVYSGNRVFNAANSFEIYQNEFPQITKTSPSHPNSGLVVPGSQVTYRLVANLSTSGSAHTTDVAVYDVLPPHMEYVAGSTTLGGTVFADPQCHVGPMPWPTGWGSPTTASAAIPAGYTACRWDLPGQTATKAAPGNALANLPALQFRARVSANATSGTPLLNTSFADSTNNSLRAARYAGGSTGFACVPNQTCSFSNWNLSVDAAPGAVLNKVVSHEVVPTDSDFSYQLQYGAIGNTMHDFRLIDVLPHMGDGRVPPTSFSGSFGLAGPVSATATSLEGGTDDTDVEIYYTSNTATNIHNAPYDVSHVLDGSGANSATTTNWCSSLGGSNCPTAWADVTAIYVRAKGGQAISAGQMYELKVEMSASGNTVGNMYANQFTGDSPSLTARNPGSNTVTTRVVGPDLAIAKSVSPARVTAGQNAAYEIIVRNDNSHVNAGPFLTGSITVTDPLPAGLTIVATPTGDDWNCSASTTTAVTCEYSGALPIPMGATVGGPITFGAQVPSPLGALTQKYLNTARVITPTTEVTTDNNEDTAEFTALAEPQIGTYKYIDTAGGLPEANSDGTWTVSYVVGARNYGPQDVTSFNLTDTLTGSAPNFGNHVSGTPTVPGTYTILGGSQSCSIEHGEVLPGAEYETNPGFNGDTATNLLRNATVLPAASASSPGEVSCRFAVRFAPAAGQFHFENTAIASGSADGTPVTDRSFNGSDPKGGNASELPTHPDNDVPTPLDITRSVQPTVTKTASVTQFIEGDVTPLVYTIVVGNAGSDGLNDFTVVDTPATGVTLGNWTCAVTNAGVPYVGVATACGADNGSGALNTTVDLQPAAEITYTIQATIGASVVDEAINSVTVSTPPTLPPEVTCVSDCSVENTSTVTNEPREVQPTVRKEANIASYQPYLTTAVQYSIVVGNTGPHGGTGFNVVDTPPTGVTIDSWECVVTTPGTTYSGVTTACSSASGNGAINTTVDLQPGAVVTYTVLATIADDVVGSLTNTAAVTSPPGAECTTSCLVEDDSTIPPKPFGALTVLKSVDKSYYVYTAAEETVQYTIEVTNSTEGPVVNATVADAQPAGVTFNGWTCVVSNPGVDAGFANSCTASGSGDISDTVTLNPGAVLTYTVEATIAATVREPVENVATVTVPPEQCTTAPCTTESTVTTTGTPDSTPVPLGGLLPWLAMFMAMLAGGFVTLRRQAH</sequence>
<dbReference type="Pfam" id="PF01345">
    <property type="entry name" value="DUF11"/>
    <property type="match status" value="2"/>
</dbReference>
<evidence type="ECO:0000259" key="3">
    <source>
        <dbReference type="Pfam" id="PF01345"/>
    </source>
</evidence>
<dbReference type="InterPro" id="IPR051172">
    <property type="entry name" value="Chlamydia_OmcB"/>
</dbReference>
<evidence type="ECO:0000256" key="1">
    <source>
        <dbReference type="SAM" id="MobiDB-lite"/>
    </source>
</evidence>
<evidence type="ECO:0000313" key="4">
    <source>
        <dbReference type="EMBL" id="THU04459.1"/>
    </source>
</evidence>
<dbReference type="InterPro" id="IPR001434">
    <property type="entry name" value="OmcB-like_DUF11"/>
</dbReference>
<evidence type="ECO:0000313" key="5">
    <source>
        <dbReference type="Proteomes" id="UP000308917"/>
    </source>
</evidence>
<dbReference type="PANTHER" id="PTHR34819:SF3">
    <property type="entry name" value="CELL SURFACE PROTEIN"/>
    <property type="match status" value="1"/>
</dbReference>
<protein>
    <recommendedName>
        <fullName evidence="3">DUF11 domain-containing protein</fullName>
    </recommendedName>
</protein>
<dbReference type="OrthoDB" id="9773411at2"/>
<evidence type="ECO:0000256" key="2">
    <source>
        <dbReference type="SAM" id="Phobius"/>
    </source>
</evidence>
<dbReference type="NCBIfam" id="TIGR01451">
    <property type="entry name" value="B_ant_repeat"/>
    <property type="match status" value="2"/>
</dbReference>
<keyword evidence="5" id="KW-1185">Reference proteome</keyword>
<accession>A0A4S8FB51</accession>
<organism evidence="4 5">
    <name type="scientific">Lampropedia puyangensis</name>
    <dbReference type="NCBI Taxonomy" id="1330072"/>
    <lineage>
        <taxon>Bacteria</taxon>
        <taxon>Pseudomonadati</taxon>
        <taxon>Pseudomonadota</taxon>
        <taxon>Betaproteobacteria</taxon>
        <taxon>Burkholderiales</taxon>
        <taxon>Comamonadaceae</taxon>
        <taxon>Lampropedia</taxon>
    </lineage>
</organism>
<reference evidence="4 5" key="1">
    <citation type="journal article" date="2015" name="Antonie Van Leeuwenhoek">
        <title>Lampropedia puyangensis sp. nov., isolated from symptomatic bark of Populus ? euramericana canker and emended description of Lampropedia hyalina (Ehrenberg 1832) Lee et al. 2004.</title>
        <authorList>
            <person name="Li Y."/>
            <person name="Wang T."/>
            <person name="Piao C.G."/>
            <person name="Wang L.F."/>
            <person name="Tian G.Z."/>
            <person name="Zhu T.H."/>
            <person name="Guo M.W."/>
        </authorList>
    </citation>
    <scope>NUCLEOTIDE SEQUENCE [LARGE SCALE GENOMIC DNA]</scope>
    <source>
        <strain evidence="4 5">2-bin</strain>
    </source>
</reference>
<keyword evidence="2" id="KW-0812">Transmembrane</keyword>
<comment type="caution">
    <text evidence="4">The sequence shown here is derived from an EMBL/GenBank/DDBJ whole genome shotgun (WGS) entry which is preliminary data.</text>
</comment>
<keyword evidence="2" id="KW-0472">Membrane</keyword>
<dbReference type="EMBL" id="STFG01000002">
    <property type="protein sequence ID" value="THU04459.1"/>
    <property type="molecule type" value="Genomic_DNA"/>
</dbReference>
<dbReference type="RefSeq" id="WP_136572354.1">
    <property type="nucleotide sequence ID" value="NZ_STFG01000002.1"/>
</dbReference>
<gene>
    <name evidence="4" type="ORF">E9531_03450</name>
</gene>
<feature type="domain" description="DUF11" evidence="3">
    <location>
        <begin position="1186"/>
        <end position="1318"/>
    </location>
</feature>
<feature type="transmembrane region" description="Helical" evidence="2">
    <location>
        <begin position="29"/>
        <end position="52"/>
    </location>
</feature>
<proteinExistence type="predicted"/>
<keyword evidence="2" id="KW-1133">Transmembrane helix</keyword>